<evidence type="ECO:0000313" key="1">
    <source>
        <dbReference type="EMBL" id="MBK1633100.1"/>
    </source>
</evidence>
<keyword evidence="2" id="KW-1185">Reference proteome</keyword>
<organism evidence="1 2">
    <name type="scientific">Thiohalocapsa halophila</name>
    <dbReference type="NCBI Taxonomy" id="69359"/>
    <lineage>
        <taxon>Bacteria</taxon>
        <taxon>Pseudomonadati</taxon>
        <taxon>Pseudomonadota</taxon>
        <taxon>Gammaproteobacteria</taxon>
        <taxon>Chromatiales</taxon>
        <taxon>Chromatiaceae</taxon>
        <taxon>Thiohalocapsa</taxon>
    </lineage>
</organism>
<dbReference type="RefSeq" id="WP_200241090.1">
    <property type="nucleotide sequence ID" value="NZ_NRRV01000068.1"/>
</dbReference>
<gene>
    <name evidence="1" type="ORF">CKO31_20565</name>
</gene>
<evidence type="ECO:0000313" key="2">
    <source>
        <dbReference type="Proteomes" id="UP000748752"/>
    </source>
</evidence>
<reference evidence="1 2" key="1">
    <citation type="journal article" date="2020" name="Microorganisms">
        <title>Osmotic Adaptation and Compatible Solute Biosynthesis of Phototrophic Bacteria as Revealed from Genome Analyses.</title>
        <authorList>
            <person name="Imhoff J.F."/>
            <person name="Rahn T."/>
            <person name="Kunzel S."/>
            <person name="Keller A."/>
            <person name="Neulinger S.C."/>
        </authorList>
    </citation>
    <scope>NUCLEOTIDE SEQUENCE [LARGE SCALE GENOMIC DNA]</scope>
    <source>
        <strain evidence="1 2">DSM 6210</strain>
    </source>
</reference>
<sequence>MTYSIVARDADAGHMGVATQSQAFELSLNGRTGEALAALPIEELDPAADPDLAWWRAIVLANAGEEAPAARLAQALMTEAPKYAAAARRFGDAGLLDQALIDRLLPSP</sequence>
<name>A0ABS1CMH4_9GAMM</name>
<proteinExistence type="predicted"/>
<dbReference type="EMBL" id="NRRV01000068">
    <property type="protein sequence ID" value="MBK1633100.1"/>
    <property type="molecule type" value="Genomic_DNA"/>
</dbReference>
<accession>A0ABS1CMH4</accession>
<comment type="caution">
    <text evidence="1">The sequence shown here is derived from an EMBL/GenBank/DDBJ whole genome shotgun (WGS) entry which is preliminary data.</text>
</comment>
<protein>
    <submittedName>
        <fullName evidence="1">Uncharacterized protein</fullName>
    </submittedName>
</protein>
<dbReference type="Proteomes" id="UP000748752">
    <property type="component" value="Unassembled WGS sequence"/>
</dbReference>